<keyword evidence="2" id="KW-0449">Lipoprotein</keyword>
<dbReference type="Proteomes" id="UP000304900">
    <property type="component" value="Unassembled WGS sequence"/>
</dbReference>
<dbReference type="NCBIfam" id="TIGR01845">
    <property type="entry name" value="outer_NodT"/>
    <property type="match status" value="1"/>
</dbReference>
<dbReference type="EMBL" id="SZVO01000014">
    <property type="protein sequence ID" value="TKT88815.1"/>
    <property type="molecule type" value="Genomic_DNA"/>
</dbReference>
<keyword evidence="4" id="KW-1185">Reference proteome</keyword>
<dbReference type="PANTHER" id="PTHR30203:SF30">
    <property type="entry name" value="OUTER MEMBRANE PROTEIN-RELATED"/>
    <property type="match status" value="1"/>
</dbReference>
<keyword evidence="2" id="KW-0812">Transmembrane</keyword>
<dbReference type="GO" id="GO:0005886">
    <property type="term" value="C:plasma membrane"/>
    <property type="evidence" value="ECO:0007669"/>
    <property type="project" value="UniProtKB-SubCell"/>
</dbReference>
<evidence type="ECO:0000313" key="4">
    <source>
        <dbReference type="Proteomes" id="UP000304900"/>
    </source>
</evidence>
<evidence type="ECO:0000256" key="1">
    <source>
        <dbReference type="ARBA" id="ARBA00007613"/>
    </source>
</evidence>
<dbReference type="RefSeq" id="WP_137342997.1">
    <property type="nucleotide sequence ID" value="NZ_BSQH01000008.1"/>
</dbReference>
<evidence type="ECO:0000256" key="2">
    <source>
        <dbReference type="RuleBase" id="RU362097"/>
    </source>
</evidence>
<keyword evidence="2" id="KW-1134">Transmembrane beta strand</keyword>
<dbReference type="SUPFAM" id="SSF56954">
    <property type="entry name" value="Outer membrane efflux proteins (OEP)"/>
    <property type="match status" value="1"/>
</dbReference>
<dbReference type="Pfam" id="PF02321">
    <property type="entry name" value="OEP"/>
    <property type="match status" value="2"/>
</dbReference>
<comment type="caution">
    <text evidence="3">The sequence shown here is derived from an EMBL/GenBank/DDBJ whole genome shotgun (WGS) entry which is preliminary data.</text>
</comment>
<comment type="subcellular location">
    <subcellularLocation>
        <location evidence="2">Cell membrane</location>
        <topology evidence="2">Lipid-anchor</topology>
    </subcellularLocation>
</comment>
<name>A0A4U6CY83_9BACT</name>
<dbReference type="InterPro" id="IPR003423">
    <property type="entry name" value="OMP_efflux"/>
</dbReference>
<keyword evidence="2" id="KW-0564">Palmitate</keyword>
<proteinExistence type="inferred from homology"/>
<protein>
    <submittedName>
        <fullName evidence="3">TolC family protein</fullName>
    </submittedName>
</protein>
<keyword evidence="2" id="KW-0472">Membrane</keyword>
<dbReference type="Gene3D" id="1.20.1600.10">
    <property type="entry name" value="Outer membrane efflux proteins (OEP)"/>
    <property type="match status" value="1"/>
</dbReference>
<dbReference type="OrthoDB" id="9770517at2"/>
<reference evidence="3 4" key="1">
    <citation type="submission" date="2019-05" db="EMBL/GenBank/DDBJ databases">
        <title>Dyadobacter AR-3-8 sp. nov., isolated from arctic soil.</title>
        <authorList>
            <person name="Chaudhary D.K."/>
        </authorList>
    </citation>
    <scope>NUCLEOTIDE SEQUENCE [LARGE SCALE GENOMIC DNA]</scope>
    <source>
        <strain evidence="3 4">AR-3-8</strain>
    </source>
</reference>
<gene>
    <name evidence="3" type="ORF">FDK13_26120</name>
</gene>
<sequence>MHNKRIVSWVGIALMSLAYTGCKVPTLVTKTENKGVPVSYTGSQDSTNAGKLSWKTYFTDSSLTALIDLGLQNNQELNITMQEIQIANNEIMARKGEYMPFVNLGGAAGVEKASRYTLPGATEEITEIKPGKKTPDPLSNFGFGATATWEIDIWHKLRNAKKAAVSRYLSSVEGKNFMMTNLVSEIASNYYELLALDAQLDILQRNIEIQSNALRIVRMEKEATRVTELAVRRFQAQVLNTQNLQYDIKQKIVEAENRINFLVGRYPQPVNRSHQNFETLMPTIIQAGIPTQLLENRPDVKQAENDLAAAKLDVQVAKANFYPRLGLSAVLGLQSFNPLYLAKMPKSIITSLAADMAGPLINKNLIKATYYSANSKQIQAVYNYERTVLNAYIEVANQISRIGNLEKSYDLKKSEVEALTESINISNRLFASARADYMEVLLTQRDALESRFDLVETKMNQMNATVSIYRALGGGWR</sequence>
<comment type="similarity">
    <text evidence="1 2">Belongs to the outer membrane factor (OMF) (TC 1.B.17) family.</text>
</comment>
<dbReference type="InterPro" id="IPR010131">
    <property type="entry name" value="MdtP/NodT-like"/>
</dbReference>
<accession>A0A4U6CY83</accession>
<dbReference type="AlphaFoldDB" id="A0A4U6CY83"/>
<dbReference type="GO" id="GO:0015562">
    <property type="term" value="F:efflux transmembrane transporter activity"/>
    <property type="evidence" value="ECO:0007669"/>
    <property type="project" value="InterPro"/>
</dbReference>
<dbReference type="PANTHER" id="PTHR30203">
    <property type="entry name" value="OUTER MEMBRANE CATION EFFLUX PROTEIN"/>
    <property type="match status" value="1"/>
</dbReference>
<dbReference type="Gene3D" id="2.20.200.10">
    <property type="entry name" value="Outer membrane efflux proteins (OEP)"/>
    <property type="match status" value="1"/>
</dbReference>
<organism evidence="3 4">
    <name type="scientific">Dyadobacter frigoris</name>
    <dbReference type="NCBI Taxonomy" id="2576211"/>
    <lineage>
        <taxon>Bacteria</taxon>
        <taxon>Pseudomonadati</taxon>
        <taxon>Bacteroidota</taxon>
        <taxon>Cytophagia</taxon>
        <taxon>Cytophagales</taxon>
        <taxon>Spirosomataceae</taxon>
        <taxon>Dyadobacter</taxon>
    </lineage>
</organism>
<evidence type="ECO:0000313" key="3">
    <source>
        <dbReference type="EMBL" id="TKT88815.1"/>
    </source>
</evidence>